<dbReference type="InterPro" id="IPR016181">
    <property type="entry name" value="Acyl_CoA_acyltransferase"/>
</dbReference>
<reference evidence="2 3" key="1">
    <citation type="submission" date="2016-09" db="EMBL/GenBank/DDBJ databases">
        <title>Bacillus aquimaris SAMM genome sequence reveals colonization and biosurfactant production capacities.</title>
        <authorList>
            <person name="Waghmode S.R."/>
            <person name="Suryavanshi M.V."/>
        </authorList>
    </citation>
    <scope>NUCLEOTIDE SEQUENCE [LARGE SCALE GENOMIC DNA]</scope>
    <source>
        <strain evidence="2 3">SAMM</strain>
    </source>
</reference>
<gene>
    <name evidence="2" type="ORF">BHE18_03025</name>
</gene>
<dbReference type="Proteomes" id="UP000182062">
    <property type="component" value="Unassembled WGS sequence"/>
</dbReference>
<dbReference type="GO" id="GO:0016747">
    <property type="term" value="F:acyltransferase activity, transferring groups other than amino-acyl groups"/>
    <property type="evidence" value="ECO:0007669"/>
    <property type="project" value="InterPro"/>
</dbReference>
<keyword evidence="3" id="KW-1185">Reference proteome</keyword>
<dbReference type="InterPro" id="IPR000182">
    <property type="entry name" value="GNAT_dom"/>
</dbReference>
<accession>A0A1J6WUV4</accession>
<proteinExistence type="predicted"/>
<feature type="domain" description="N-acetyltransferase" evidence="1">
    <location>
        <begin position="4"/>
        <end position="151"/>
    </location>
</feature>
<protein>
    <submittedName>
        <fullName evidence="2">GNAT family N-acetyltransferase</fullName>
    </submittedName>
</protein>
<organism evidence="2 3">
    <name type="scientific">Rossellomorea aquimaris</name>
    <dbReference type="NCBI Taxonomy" id="189382"/>
    <lineage>
        <taxon>Bacteria</taxon>
        <taxon>Bacillati</taxon>
        <taxon>Bacillota</taxon>
        <taxon>Bacilli</taxon>
        <taxon>Bacillales</taxon>
        <taxon>Bacillaceae</taxon>
        <taxon>Rossellomorea</taxon>
    </lineage>
</organism>
<comment type="caution">
    <text evidence="2">The sequence shown here is derived from an EMBL/GenBank/DDBJ whole genome shotgun (WGS) entry which is preliminary data.</text>
</comment>
<dbReference type="PROSITE" id="PS51186">
    <property type="entry name" value="GNAT"/>
    <property type="match status" value="1"/>
</dbReference>
<dbReference type="OrthoDB" id="9815041at2"/>
<dbReference type="CDD" id="cd04301">
    <property type="entry name" value="NAT_SF"/>
    <property type="match status" value="1"/>
</dbReference>
<dbReference type="AlphaFoldDB" id="A0A1J6WUV4"/>
<evidence type="ECO:0000259" key="1">
    <source>
        <dbReference type="PROSITE" id="PS51186"/>
    </source>
</evidence>
<evidence type="ECO:0000313" key="2">
    <source>
        <dbReference type="EMBL" id="OIU71655.1"/>
    </source>
</evidence>
<evidence type="ECO:0000313" key="3">
    <source>
        <dbReference type="Proteomes" id="UP000182062"/>
    </source>
</evidence>
<dbReference type="Pfam" id="PF13508">
    <property type="entry name" value="Acetyltransf_7"/>
    <property type="match status" value="1"/>
</dbReference>
<dbReference type="EMBL" id="MINN01000074">
    <property type="protein sequence ID" value="OIU71655.1"/>
    <property type="molecule type" value="Genomic_DNA"/>
</dbReference>
<dbReference type="Gene3D" id="3.40.630.30">
    <property type="match status" value="1"/>
</dbReference>
<keyword evidence="2" id="KW-0808">Transferase</keyword>
<name>A0A1J6WUV4_9BACI</name>
<dbReference type="RefSeq" id="WP_071617325.1">
    <property type="nucleotide sequence ID" value="NZ_MINN01000074.1"/>
</dbReference>
<dbReference type="SUPFAM" id="SSF55729">
    <property type="entry name" value="Acyl-CoA N-acyltransferases (Nat)"/>
    <property type="match status" value="1"/>
</dbReference>
<sequence length="151" mass="17348">MKKYEVKQIDNLLNLDLNIIIKQSKEEGFLIGERLVFDYKNGTNTFNNLGEALYGVFNINGEIVAIGGLNKDPFSTKPYIGRVRRFYVINEYRRNGIGSLLLKNIINEAKKYYKILVLRTNTSEGDNFYTSNGFLKVNIYPSSTHYMDLGN</sequence>